<dbReference type="InterPro" id="IPR012340">
    <property type="entry name" value="NA-bd_OB-fold"/>
</dbReference>
<reference evidence="1 2" key="1">
    <citation type="journal article" date="2018" name="Science">
        <title>The opium poppy genome and morphinan production.</title>
        <authorList>
            <person name="Guo L."/>
            <person name="Winzer T."/>
            <person name="Yang X."/>
            <person name="Li Y."/>
            <person name="Ning Z."/>
            <person name="He Z."/>
            <person name="Teodor R."/>
            <person name="Lu Y."/>
            <person name="Bowser T.A."/>
            <person name="Graham I.A."/>
            <person name="Ye K."/>
        </authorList>
    </citation>
    <scope>NUCLEOTIDE SEQUENCE [LARGE SCALE GENOMIC DNA]</scope>
    <source>
        <strain evidence="2">cv. HN1</strain>
        <tissue evidence="1">Leaves</tissue>
    </source>
</reference>
<dbReference type="PANTHER" id="PTHR47165:SF4">
    <property type="entry name" value="OS03G0429900 PROTEIN"/>
    <property type="match status" value="1"/>
</dbReference>
<dbReference type="Gramene" id="RZC75545">
    <property type="protein sequence ID" value="RZC75545"/>
    <property type="gene ID" value="C5167_051027"/>
</dbReference>
<dbReference type="Gene3D" id="2.40.50.140">
    <property type="entry name" value="Nucleic acid-binding proteins"/>
    <property type="match status" value="2"/>
</dbReference>
<sequence length="333" mass="36342">MQKLHLTTAKPKSVLHIMRSGASSGAPPPSPLWMPILWPLFPRNSVSLSLKHRIKPSEHTSYRQPPASSCFKGLVGNQAKCVRSQLKISGGTTMKIALWGSAANQVGNDTMDCDSIPRPVLVVVCSTFVKNYQGRITLSSTNATKVYADADIPEVVEMRERPPRDITVPIKKGKIPVHIYPDNRKTISQLLSAKWDLTCQAANVLICSATATHPLIENGWHYLALPPCSKKVMGDDGDLWCTKCESRVEMPIASLCSLDGEVQKLSRSTAAELIAASEDNANSAVKFGFSHILQQAVDFLITLNSFNMKLKIPTSFTVTRINSPGKGVFATES</sequence>
<accession>A0A4Y7KUH0</accession>
<name>A0A4Y7KUH0_PAPSO</name>
<dbReference type="AlphaFoldDB" id="A0A4Y7KUH0"/>
<gene>
    <name evidence="1" type="ORF">C5167_051027</name>
</gene>
<evidence type="ECO:0000313" key="2">
    <source>
        <dbReference type="Proteomes" id="UP000316621"/>
    </source>
</evidence>
<proteinExistence type="predicted"/>
<protein>
    <recommendedName>
        <fullName evidence="3">Replication factor A C-terminal domain-containing protein</fullName>
    </recommendedName>
</protein>
<dbReference type="STRING" id="3469.A0A4Y7KUH0"/>
<dbReference type="EMBL" id="CM010722">
    <property type="protein sequence ID" value="RZC75545.1"/>
    <property type="molecule type" value="Genomic_DNA"/>
</dbReference>
<dbReference type="SUPFAM" id="SSF50249">
    <property type="entry name" value="Nucleic acid-binding proteins"/>
    <property type="match status" value="2"/>
</dbReference>
<evidence type="ECO:0008006" key="3">
    <source>
        <dbReference type="Google" id="ProtNLM"/>
    </source>
</evidence>
<evidence type="ECO:0000313" key="1">
    <source>
        <dbReference type="EMBL" id="RZC75545.1"/>
    </source>
</evidence>
<organism evidence="1 2">
    <name type="scientific">Papaver somniferum</name>
    <name type="common">Opium poppy</name>
    <dbReference type="NCBI Taxonomy" id="3469"/>
    <lineage>
        <taxon>Eukaryota</taxon>
        <taxon>Viridiplantae</taxon>
        <taxon>Streptophyta</taxon>
        <taxon>Embryophyta</taxon>
        <taxon>Tracheophyta</taxon>
        <taxon>Spermatophyta</taxon>
        <taxon>Magnoliopsida</taxon>
        <taxon>Ranunculales</taxon>
        <taxon>Papaveraceae</taxon>
        <taxon>Papaveroideae</taxon>
        <taxon>Papaver</taxon>
    </lineage>
</organism>
<keyword evidence="2" id="KW-1185">Reference proteome</keyword>
<dbReference type="PANTHER" id="PTHR47165">
    <property type="entry name" value="OS03G0429900 PROTEIN"/>
    <property type="match status" value="1"/>
</dbReference>
<dbReference type="Proteomes" id="UP000316621">
    <property type="component" value="Chromosome 8"/>
</dbReference>